<dbReference type="STRING" id="187868.SAMN05192589_10451"/>
<gene>
    <name evidence="2" type="ORF">SAMN05192589_10451</name>
</gene>
<accession>A0A1G6R6F0</accession>
<feature type="transmembrane region" description="Helical" evidence="1">
    <location>
        <begin position="280"/>
        <end position="301"/>
    </location>
</feature>
<evidence type="ECO:0000256" key="1">
    <source>
        <dbReference type="SAM" id="Phobius"/>
    </source>
</evidence>
<feature type="transmembrane region" description="Helical" evidence="1">
    <location>
        <begin position="222"/>
        <end position="241"/>
    </location>
</feature>
<keyword evidence="3" id="KW-1185">Reference proteome</keyword>
<keyword evidence="1" id="KW-0812">Transmembrane</keyword>
<evidence type="ECO:0000313" key="3">
    <source>
        <dbReference type="Proteomes" id="UP000198781"/>
    </source>
</evidence>
<keyword evidence="1" id="KW-1133">Transmembrane helix</keyword>
<evidence type="ECO:0008006" key="4">
    <source>
        <dbReference type="Google" id="ProtNLM"/>
    </source>
</evidence>
<protein>
    <recommendedName>
        <fullName evidence="4">Glucosyl transferase GtrII</fullName>
    </recommendedName>
</protein>
<proteinExistence type="predicted"/>
<dbReference type="EMBL" id="FMZC01000004">
    <property type="protein sequence ID" value="SDC99983.1"/>
    <property type="molecule type" value="Genomic_DNA"/>
</dbReference>
<dbReference type="Proteomes" id="UP000198781">
    <property type="component" value="Unassembled WGS sequence"/>
</dbReference>
<dbReference type="AlphaFoldDB" id="A0A1G6R6F0"/>
<reference evidence="2 3" key="1">
    <citation type="submission" date="2016-10" db="EMBL/GenBank/DDBJ databases">
        <authorList>
            <person name="de Groot N.N."/>
        </authorList>
    </citation>
    <scope>NUCLEOTIDE SEQUENCE [LARGE SCALE GENOMIC DNA]</scope>
    <source>
        <strain evidence="2 3">DSM 16619</strain>
    </source>
</reference>
<feature type="transmembrane region" description="Helical" evidence="1">
    <location>
        <begin position="123"/>
        <end position="139"/>
    </location>
</feature>
<feature type="transmembrane region" description="Helical" evidence="1">
    <location>
        <begin position="313"/>
        <end position="334"/>
    </location>
</feature>
<name>A0A1G6R6F0_9BURK</name>
<dbReference type="OrthoDB" id="8625549at2"/>
<dbReference type="RefSeq" id="WP_092742138.1">
    <property type="nucleotide sequence ID" value="NZ_FMZC01000004.1"/>
</dbReference>
<feature type="transmembrane region" description="Helical" evidence="1">
    <location>
        <begin position="90"/>
        <end position="111"/>
    </location>
</feature>
<sequence length="574" mass="62664">MRWTPERRRLWAAVALAGYAALFALVTAVAAWRTFTSVPIWDMWGAVDFYADMRDGGGWQAWWRLFNEHRIVLSKALFWMEYRWFGGTQAFLIAVNYLLVAGSIATFWAFLKARVGPMPRTTAVSALVLLSVWLLSWIQQENLTWAFQSQFFLAQSLPLAGLYCLYRATQATQGTRWHDERWFIGGCALGVLSIGTMANGIMALPMMALYAAVVRMGWRRTAVLAVLAALGVGIYMADFVAPTPRPGLLAVLMSRPLGMLQYTLQYLGSPFQHLSRHMESMWISQAFGVLFTGLTLARLVPALRAPRAHALDLSLLTFVAFVAGIAFATASGRLQLSMEGSLSSRYTTPTMMAWAALGVLYAPRLMALRGLARAGATLLLVVVLAQMLAIQARETKRTDIAHLRMTGALALAMGVHDERRIGMLIWDRHLGELIVAKAVRHGHSIFGQPPLSDAATALGSRLDVPPARCTAFVDWVQRVPGDPRFVAVSGALLPEGDGPPPESMRLVAADGTVVGMGVPHRWRKMSAPGGVGAPARYLTFTAYLQATPETLPADVTLTAPGTACSVALKVPQPQ</sequence>
<feature type="transmembrane region" description="Helical" evidence="1">
    <location>
        <begin position="187"/>
        <end position="210"/>
    </location>
</feature>
<evidence type="ECO:0000313" key="2">
    <source>
        <dbReference type="EMBL" id="SDC99983.1"/>
    </source>
</evidence>
<keyword evidence="1" id="KW-0472">Membrane</keyword>
<feature type="transmembrane region" description="Helical" evidence="1">
    <location>
        <begin position="346"/>
        <end position="363"/>
    </location>
</feature>
<feature type="transmembrane region" description="Helical" evidence="1">
    <location>
        <begin position="370"/>
        <end position="390"/>
    </location>
</feature>
<organism evidence="2 3">
    <name type="scientific">Paracidovorax valerianellae</name>
    <dbReference type="NCBI Taxonomy" id="187868"/>
    <lineage>
        <taxon>Bacteria</taxon>
        <taxon>Pseudomonadati</taxon>
        <taxon>Pseudomonadota</taxon>
        <taxon>Betaproteobacteria</taxon>
        <taxon>Burkholderiales</taxon>
        <taxon>Comamonadaceae</taxon>
        <taxon>Paracidovorax</taxon>
    </lineage>
</organism>